<organism evidence="4">
    <name type="scientific">Ignavibacterium album</name>
    <dbReference type="NCBI Taxonomy" id="591197"/>
    <lineage>
        <taxon>Bacteria</taxon>
        <taxon>Pseudomonadati</taxon>
        <taxon>Ignavibacteriota</taxon>
        <taxon>Ignavibacteria</taxon>
        <taxon>Ignavibacteriales</taxon>
        <taxon>Ignavibacteriaceae</taxon>
        <taxon>Ignavibacterium</taxon>
    </lineage>
</organism>
<comment type="subcellular location">
    <subcellularLocation>
        <location evidence="1">Periplasm</location>
    </subcellularLocation>
</comment>
<dbReference type="CDD" id="cd11614">
    <property type="entry name" value="SAF_CpaB_FlgA_like"/>
    <property type="match status" value="1"/>
</dbReference>
<proteinExistence type="inferred from homology"/>
<dbReference type="PANTHER" id="PTHR36307">
    <property type="entry name" value="FLAGELLA BASAL BODY P-RING FORMATION PROTEIN FLGA"/>
    <property type="match status" value="1"/>
</dbReference>
<dbReference type="GO" id="GO:0042597">
    <property type="term" value="C:periplasmic space"/>
    <property type="evidence" value="ECO:0007669"/>
    <property type="project" value="UniProtKB-SubCell"/>
</dbReference>
<evidence type="ECO:0000259" key="3">
    <source>
        <dbReference type="Pfam" id="PF13144"/>
    </source>
</evidence>
<dbReference type="InterPro" id="IPR039246">
    <property type="entry name" value="Flagellar_FlgA"/>
</dbReference>
<dbReference type="Pfam" id="PF13144">
    <property type="entry name" value="ChapFlgA"/>
    <property type="match status" value="1"/>
</dbReference>
<dbReference type="Gene3D" id="2.30.30.760">
    <property type="match status" value="1"/>
</dbReference>
<dbReference type="NCBIfam" id="TIGR03170">
    <property type="entry name" value="flgA_cterm"/>
    <property type="match status" value="1"/>
</dbReference>
<comment type="caution">
    <text evidence="4">The sequence shown here is derived from an EMBL/GenBank/DDBJ whole genome shotgun (WGS) entry which is preliminary data.</text>
</comment>
<feature type="domain" description="Flagella basal body P-ring formation protein FlgA SAF" evidence="3">
    <location>
        <begin position="90"/>
        <end position="209"/>
    </location>
</feature>
<sequence length="210" mass="23482">MVLLFVILLSFPVLAQDFNTEVQNYLAGKLKDYDKIEFTIVNDSNLKNYKIDLSRELKIKNGTAYLPVKLIDRNKSTNSLLTLQLKLYKQVPVAVREIGRKEAIDADSYSLQSVDVTNLRNPATLFSPNSFRAKTNIKAGQIITQDLIEEIPLIQSGSRVTAEYIQGSVIISTEAIARQDGKANETIDILTSSNELLKAKVINSHKVLIE</sequence>
<protein>
    <recommendedName>
        <fullName evidence="1">Flagella basal body P-ring formation protein FlgA</fullName>
    </recommendedName>
</protein>
<feature type="signal peptide" evidence="2">
    <location>
        <begin position="1"/>
        <end position="15"/>
    </location>
</feature>
<reference evidence="4" key="1">
    <citation type="journal article" date="2020" name="mSystems">
        <title>Genome- and Community-Level Interaction Insights into Carbon Utilization and Element Cycling Functions of Hydrothermarchaeota in Hydrothermal Sediment.</title>
        <authorList>
            <person name="Zhou Z."/>
            <person name="Liu Y."/>
            <person name="Xu W."/>
            <person name="Pan J."/>
            <person name="Luo Z.H."/>
            <person name="Li M."/>
        </authorList>
    </citation>
    <scope>NUCLEOTIDE SEQUENCE [LARGE SCALE GENOMIC DNA]</scope>
    <source>
        <strain evidence="4">SpSt-479</strain>
    </source>
</reference>
<accession>A0A7V2ZI54</accession>
<keyword evidence="2" id="KW-0732">Signal</keyword>
<gene>
    <name evidence="4" type="primary">flgA</name>
    <name evidence="4" type="ORF">ENS31_02760</name>
</gene>
<keyword evidence="1" id="KW-0574">Periplasm</keyword>
<dbReference type="PANTHER" id="PTHR36307:SF1">
    <property type="entry name" value="FLAGELLA BASAL BODY P-RING FORMATION PROTEIN FLGA"/>
    <property type="match status" value="1"/>
</dbReference>
<name>A0A7V2ZI54_9BACT</name>
<feature type="chain" id="PRO_5030567449" description="Flagella basal body P-ring formation protein FlgA" evidence="2">
    <location>
        <begin position="16"/>
        <end position="210"/>
    </location>
</feature>
<keyword evidence="4" id="KW-0282">Flagellum</keyword>
<comment type="similarity">
    <text evidence="1">Belongs to the FlgA family.</text>
</comment>
<keyword evidence="4" id="KW-0969">Cilium</keyword>
<evidence type="ECO:0000256" key="1">
    <source>
        <dbReference type="RuleBase" id="RU362063"/>
    </source>
</evidence>
<evidence type="ECO:0000256" key="2">
    <source>
        <dbReference type="SAM" id="SignalP"/>
    </source>
</evidence>
<keyword evidence="1" id="KW-1005">Bacterial flagellum biogenesis</keyword>
<dbReference type="EMBL" id="DSUJ01000008">
    <property type="protein sequence ID" value="HFI90434.1"/>
    <property type="molecule type" value="Genomic_DNA"/>
</dbReference>
<evidence type="ECO:0000313" key="4">
    <source>
        <dbReference type="EMBL" id="HFI90434.1"/>
    </source>
</evidence>
<comment type="function">
    <text evidence="1">Involved in the assembly process of the P-ring formation. It may associate with FlgF on the rod constituting a structure essential for the P-ring assembly or may act as a modulator protein for the P-ring assembly.</text>
</comment>
<dbReference type="AlphaFoldDB" id="A0A7V2ZI54"/>
<keyword evidence="4" id="KW-0966">Cell projection</keyword>
<dbReference type="Gene3D" id="3.90.1210.10">
    <property type="entry name" value="Antifreeze-like/N-acetylneuraminic acid synthase C-terminal domain"/>
    <property type="match status" value="1"/>
</dbReference>
<dbReference type="InterPro" id="IPR017585">
    <property type="entry name" value="SAF_FlgA"/>
</dbReference>
<dbReference type="GO" id="GO:0044780">
    <property type="term" value="P:bacterial-type flagellum assembly"/>
    <property type="evidence" value="ECO:0007669"/>
    <property type="project" value="InterPro"/>
</dbReference>